<dbReference type="PRINTS" id="PR02008">
    <property type="entry name" value="RCMTFAMILY"/>
</dbReference>
<proteinExistence type="inferred from homology"/>
<feature type="binding site" evidence="6">
    <location>
        <position position="128"/>
    </location>
    <ligand>
        <name>S-adenosyl-L-methionine</name>
        <dbReference type="ChEBI" id="CHEBI:59789"/>
    </ligand>
</feature>
<feature type="binding site" evidence="6">
    <location>
        <begin position="104"/>
        <end position="110"/>
    </location>
    <ligand>
        <name>S-adenosyl-L-methionine</name>
        <dbReference type="ChEBI" id="CHEBI:59789"/>
    </ligand>
</feature>
<keyword evidence="2 6" id="KW-0489">Methyltransferase</keyword>
<accession>A0A0R1ZLM4</accession>
<dbReference type="PANTHER" id="PTHR22807">
    <property type="entry name" value="NOP2 YEAST -RELATED NOL1/NOP2/FMU SUN DOMAIN-CONTAINING"/>
    <property type="match status" value="1"/>
</dbReference>
<dbReference type="Pfam" id="PF17126">
    <property type="entry name" value="RsmF_methylt_CI"/>
    <property type="match status" value="1"/>
</dbReference>
<name>A0A0R1ZLM4_9LACO</name>
<keyword evidence="4 6" id="KW-0949">S-adenosyl-L-methionine</keyword>
<organism evidence="8 9">
    <name type="scientific">Ligilactobacillus araffinosus DSM 20653</name>
    <dbReference type="NCBI Taxonomy" id="1423820"/>
    <lineage>
        <taxon>Bacteria</taxon>
        <taxon>Bacillati</taxon>
        <taxon>Bacillota</taxon>
        <taxon>Bacilli</taxon>
        <taxon>Lactobacillales</taxon>
        <taxon>Lactobacillaceae</taxon>
        <taxon>Ligilactobacillus</taxon>
    </lineage>
</organism>
<feature type="binding site" evidence="6">
    <location>
        <position position="173"/>
    </location>
    <ligand>
        <name>S-adenosyl-L-methionine</name>
        <dbReference type="ChEBI" id="CHEBI:59789"/>
    </ligand>
</feature>
<keyword evidence="5 6" id="KW-0694">RNA-binding</keyword>
<dbReference type="CDD" id="cd21147">
    <property type="entry name" value="RsmF_methylt_CTD1"/>
    <property type="match status" value="1"/>
</dbReference>
<evidence type="ECO:0000313" key="8">
    <source>
        <dbReference type="EMBL" id="KRM51891.1"/>
    </source>
</evidence>
<dbReference type="InterPro" id="IPR023267">
    <property type="entry name" value="RCMT"/>
</dbReference>
<evidence type="ECO:0000256" key="2">
    <source>
        <dbReference type="ARBA" id="ARBA00022603"/>
    </source>
</evidence>
<comment type="caution">
    <text evidence="8">The sequence shown here is derived from an EMBL/GenBank/DDBJ whole genome shotgun (WGS) entry which is preliminary data.</text>
</comment>
<evidence type="ECO:0000256" key="1">
    <source>
        <dbReference type="ARBA" id="ARBA00022490"/>
    </source>
</evidence>
<dbReference type="InterPro" id="IPR031340">
    <property type="entry name" value="RsmF_methylt_CI"/>
</dbReference>
<dbReference type="InterPro" id="IPR031341">
    <property type="entry name" value="Methyltr_RsmF_N"/>
</dbReference>
<dbReference type="Proteomes" id="UP000051291">
    <property type="component" value="Unassembled WGS sequence"/>
</dbReference>
<evidence type="ECO:0000256" key="6">
    <source>
        <dbReference type="PROSITE-ProRule" id="PRU01023"/>
    </source>
</evidence>
<dbReference type="PANTHER" id="PTHR22807:SF30">
    <property type="entry name" value="28S RRNA (CYTOSINE(4447)-C(5))-METHYLTRANSFERASE-RELATED"/>
    <property type="match status" value="1"/>
</dbReference>
<evidence type="ECO:0000313" key="9">
    <source>
        <dbReference type="Proteomes" id="UP000051291"/>
    </source>
</evidence>
<dbReference type="Pfam" id="PF01189">
    <property type="entry name" value="Methyltr_RsmB-F"/>
    <property type="match status" value="1"/>
</dbReference>
<evidence type="ECO:0000256" key="5">
    <source>
        <dbReference type="ARBA" id="ARBA00022884"/>
    </source>
</evidence>
<dbReference type="GO" id="GO:0003723">
    <property type="term" value="F:RNA binding"/>
    <property type="evidence" value="ECO:0007669"/>
    <property type="project" value="UniProtKB-UniRule"/>
</dbReference>
<dbReference type="SUPFAM" id="SSF53335">
    <property type="entry name" value="S-adenosyl-L-methionine-dependent methyltransferases"/>
    <property type="match status" value="1"/>
</dbReference>
<dbReference type="Pfam" id="PF13636">
    <property type="entry name" value="Methyltranf_PUA"/>
    <property type="match status" value="1"/>
</dbReference>
<evidence type="ECO:0000259" key="7">
    <source>
        <dbReference type="PROSITE" id="PS51686"/>
    </source>
</evidence>
<dbReference type="InterPro" id="IPR027391">
    <property type="entry name" value="Nol1_Nop2_Fmu_2"/>
</dbReference>
<dbReference type="CDD" id="cd02440">
    <property type="entry name" value="AdoMet_MTases"/>
    <property type="match status" value="1"/>
</dbReference>
<feature type="active site" description="Nucleophile" evidence="6">
    <location>
        <position position="226"/>
    </location>
</feature>
<keyword evidence="1" id="KW-0963">Cytoplasm</keyword>
<dbReference type="PATRIC" id="fig|1423820.4.peg.1109"/>
<sequence length="457" mass="52201">MLKLPQDFIEKYQTLLGDEAEAFFKSLDEDVQKGFRVNSLKPHADHLQIDTSHPIPFIKDGYYGTISGRSLAHQAGYVYSQDISAMYVGQVVDAQPGETVLDLCAAPGGKSTHIAQQLNNQGLLVSNEINYKRASILVENLERFGAKNVIVLNEDPTHIAQNLKQQFDKVVVDAPCSGEGMFRKDHNAIKYWHRNYPAECAVRQRKILTDALQTLKPDGELIYSTCTFSPEEDEQIVSWLLTTYPELELVEIPKFEGMDAGRPDFADGNPELMKTVRLMPHHFKGEGQFVAKLHLNGEPKKVKNKKKKKKQNQSQLTSDQFEFWQQTINHITDEWADVKRSNFKVFNNHLYYFDRNWPDIFAMKYMRPGLYLGEFKKKRFEPSYNLALTLNPDEGMAKVELSMDQWRKYMHGETVTLSNPCSNGWTLLTCEGIGFAFGKVVGSTVKNFIPKGLRFLN</sequence>
<dbReference type="Gene3D" id="3.40.50.150">
    <property type="entry name" value="Vaccinia Virus protein VP39"/>
    <property type="match status" value="1"/>
</dbReference>
<feature type="domain" description="SAM-dependent MTase RsmB/NOP-type" evidence="7">
    <location>
        <begin position="1"/>
        <end position="296"/>
    </location>
</feature>
<dbReference type="AlphaFoldDB" id="A0A0R1ZLM4"/>
<dbReference type="Gene3D" id="3.30.70.1170">
    <property type="entry name" value="Sun protein, domain 3"/>
    <property type="match status" value="1"/>
</dbReference>
<dbReference type="GO" id="GO:0008173">
    <property type="term" value="F:RNA methyltransferase activity"/>
    <property type="evidence" value="ECO:0007669"/>
    <property type="project" value="InterPro"/>
</dbReference>
<dbReference type="EMBL" id="AYYZ01000029">
    <property type="protein sequence ID" value="KRM51891.1"/>
    <property type="molecule type" value="Genomic_DNA"/>
</dbReference>
<evidence type="ECO:0000256" key="4">
    <source>
        <dbReference type="ARBA" id="ARBA00022691"/>
    </source>
</evidence>
<protein>
    <submittedName>
        <fullName evidence="8">23S rRNA m(5)C methyltransferase</fullName>
    </submittedName>
</protein>
<feature type="binding site" evidence="6">
    <location>
        <position position="155"/>
    </location>
    <ligand>
        <name>S-adenosyl-L-methionine</name>
        <dbReference type="ChEBI" id="CHEBI:59789"/>
    </ligand>
</feature>
<evidence type="ECO:0000256" key="3">
    <source>
        <dbReference type="ARBA" id="ARBA00022679"/>
    </source>
</evidence>
<dbReference type="RefSeq" id="WP_057906928.1">
    <property type="nucleotide sequence ID" value="NZ_AYYZ01000029.1"/>
</dbReference>
<dbReference type="Pfam" id="PF17125">
    <property type="entry name" value="Methyltr_RsmF_N"/>
    <property type="match status" value="1"/>
</dbReference>
<keyword evidence="3 6" id="KW-0808">Transferase</keyword>
<keyword evidence="9" id="KW-1185">Reference proteome</keyword>
<dbReference type="InterPro" id="IPR029063">
    <property type="entry name" value="SAM-dependent_MTases_sf"/>
</dbReference>
<comment type="similarity">
    <text evidence="6">Belongs to the class I-like SAM-binding methyltransferase superfamily. RsmB/NOP family.</text>
</comment>
<dbReference type="InterPro" id="IPR049560">
    <property type="entry name" value="MeTrfase_RsmB-F_NOP2_cat"/>
</dbReference>
<dbReference type="Gene3D" id="2.30.130.60">
    <property type="match status" value="1"/>
</dbReference>
<gene>
    <name evidence="8" type="ORF">FC64_GL001084</name>
</gene>
<reference evidence="8 9" key="1">
    <citation type="journal article" date="2015" name="Genome Announc.">
        <title>Expanding the biotechnology potential of lactobacilli through comparative genomics of 213 strains and associated genera.</title>
        <authorList>
            <person name="Sun Z."/>
            <person name="Harris H.M."/>
            <person name="McCann A."/>
            <person name="Guo C."/>
            <person name="Argimon S."/>
            <person name="Zhang W."/>
            <person name="Yang X."/>
            <person name="Jeffery I.B."/>
            <person name="Cooney J.C."/>
            <person name="Kagawa T.F."/>
            <person name="Liu W."/>
            <person name="Song Y."/>
            <person name="Salvetti E."/>
            <person name="Wrobel A."/>
            <person name="Rasinkangas P."/>
            <person name="Parkhill J."/>
            <person name="Rea M.C."/>
            <person name="O'Sullivan O."/>
            <person name="Ritari J."/>
            <person name="Douillard F.P."/>
            <person name="Paul Ross R."/>
            <person name="Yang R."/>
            <person name="Briner A.E."/>
            <person name="Felis G.E."/>
            <person name="de Vos W.M."/>
            <person name="Barrangou R."/>
            <person name="Klaenhammer T.R."/>
            <person name="Caufield P.W."/>
            <person name="Cui Y."/>
            <person name="Zhang H."/>
            <person name="O'Toole P.W."/>
        </authorList>
    </citation>
    <scope>NUCLEOTIDE SEQUENCE [LARGE SCALE GENOMIC DNA]</scope>
    <source>
        <strain evidence="8 9">DSM 20653</strain>
    </source>
</reference>
<dbReference type="STRING" id="1423820.FC64_GL001084"/>
<dbReference type="GO" id="GO:0001510">
    <property type="term" value="P:RNA methylation"/>
    <property type="evidence" value="ECO:0007669"/>
    <property type="project" value="InterPro"/>
</dbReference>
<dbReference type="InterPro" id="IPR001678">
    <property type="entry name" value="MeTrfase_RsmB-F_NOP2_dom"/>
</dbReference>
<dbReference type="PROSITE" id="PS51686">
    <property type="entry name" value="SAM_MT_RSMB_NOP"/>
    <property type="match status" value="1"/>
</dbReference>